<dbReference type="Ensembl" id="ENSSRHT00000083517.1">
    <property type="protein sequence ID" value="ENSSRHP00000081313.1"/>
    <property type="gene ID" value="ENSSRHG00000040305.1"/>
</dbReference>
<feature type="transmembrane region" description="Helical" evidence="12">
    <location>
        <begin position="12"/>
        <end position="32"/>
    </location>
</feature>
<comment type="catalytic activity">
    <reaction evidence="11">
        <text>an alpha-D-Man-(1-&gt;2)-alpha-D-Man-(1-&gt;2)-alpha-D-Man-(1-&gt;3)-[alpha-D-Man-(1-&gt;2)-alpha-D-Man-(1-&gt;3)-[alpha-D-Man-(1-&gt;2)-alpha-D-Man-(1-&gt;6)]-alpha-D-Man-(1-&gt;6)]-beta-D-Man-(1-&gt;4)-beta-D-GlcNAc-(1-&gt;4)-alpha-D-GlcNAc-diphospho-di-trans,poly-cis-dolichol + a di-trans,poly-cis-dolichyl beta-D-glucosyl phosphate = an alpha-D-Glc-(1-&gt;3)-alpha-D-Man-(1-&gt;2)-alpha-D-Man-(1-&gt;2)-alpha-D-Man-(1-&gt;3)-[alpha-D-Man-(1-&gt;2)-alpha-D-Man-(1-&gt;3)-[alpha-D-Man-(1-&gt;2)-alpha-D-Man-(1-&gt;6)]-alpha-D-Man-(1-&gt;6)]-beta-D-Man-(1-&gt;4)-beta-D-GlcNAc-(1-&gt;4)-alpha-D-GlcNAc-diphospho-di-trans,poly-cis-dolichol + a di-trans,poly-cis-dolichyl phosphate + H(+)</text>
        <dbReference type="Rhea" id="RHEA:30635"/>
        <dbReference type="Rhea" id="RHEA-COMP:19498"/>
        <dbReference type="Rhea" id="RHEA-COMP:19502"/>
        <dbReference type="Rhea" id="RHEA-COMP:19520"/>
        <dbReference type="Rhea" id="RHEA-COMP:19521"/>
        <dbReference type="ChEBI" id="CHEBI:15378"/>
        <dbReference type="ChEBI" id="CHEBI:57525"/>
        <dbReference type="ChEBI" id="CHEBI:57683"/>
        <dbReference type="ChEBI" id="CHEBI:132520"/>
        <dbReference type="ChEBI" id="CHEBI:132521"/>
        <dbReference type="EC" id="2.4.1.267"/>
    </reaction>
    <physiologicalReaction direction="left-to-right" evidence="11">
        <dbReference type="Rhea" id="RHEA:30636"/>
    </physiologicalReaction>
</comment>
<keyword evidence="6 12" id="KW-0812">Transmembrane</keyword>
<evidence type="ECO:0000256" key="9">
    <source>
        <dbReference type="ARBA" id="ARBA00023136"/>
    </source>
</evidence>
<feature type="transmembrane region" description="Helical" evidence="12">
    <location>
        <begin position="91"/>
        <end position="110"/>
    </location>
</feature>
<evidence type="ECO:0000256" key="7">
    <source>
        <dbReference type="ARBA" id="ARBA00022824"/>
    </source>
</evidence>
<reference evidence="13" key="1">
    <citation type="submission" date="2025-08" db="UniProtKB">
        <authorList>
            <consortium name="Ensembl"/>
        </authorList>
    </citation>
    <scope>IDENTIFICATION</scope>
</reference>
<dbReference type="EC" id="2.4.1.-" evidence="12"/>
<comment type="pathway">
    <text evidence="2 12">Protein modification; protein glycosylation.</text>
</comment>
<evidence type="ECO:0000256" key="10">
    <source>
        <dbReference type="ARBA" id="ARBA00044720"/>
    </source>
</evidence>
<keyword evidence="5 12" id="KW-0808">Transferase</keyword>
<dbReference type="InterPro" id="IPR004856">
    <property type="entry name" value="Glyco_trans_ALG6/ALG8"/>
</dbReference>
<evidence type="ECO:0000256" key="11">
    <source>
        <dbReference type="ARBA" id="ARBA00048950"/>
    </source>
</evidence>
<comment type="similarity">
    <text evidence="3 12">Belongs to the ALG6/ALG8 glucosyltransferase family.</text>
</comment>
<keyword evidence="4 12" id="KW-0328">Glycosyltransferase</keyword>
<keyword evidence="8 12" id="KW-1133">Transmembrane helix</keyword>
<comment type="caution">
    <text evidence="12">Lacks conserved residue(s) required for the propagation of feature annotation.</text>
</comment>
<accession>A0A673LSJ5</accession>
<dbReference type="Pfam" id="PF03155">
    <property type="entry name" value="Alg6_Alg8"/>
    <property type="match status" value="1"/>
</dbReference>
<evidence type="ECO:0000256" key="12">
    <source>
        <dbReference type="RuleBase" id="RU363110"/>
    </source>
</evidence>
<evidence type="ECO:0000256" key="1">
    <source>
        <dbReference type="ARBA" id="ARBA00004477"/>
    </source>
</evidence>
<comment type="function">
    <text evidence="10">Dolichyl pyrophosphate Man9GlcNAc2 alpha-1,3-glucosyltransferase that operates in the biosynthetic pathway of dolichol-linked oligosaccharides, the glycan precursors employed in protein asparagine (N)-glycosylation. The assembly of dolichol-linked oligosaccharides begins on the cytosolic side of the endoplasmic reticulum membrane and finishes in its lumen. The sequential addition of sugars to dolichol pyrophosphate produces dolichol-linked oligosaccharides containing fourteen sugars, including two GlcNAcs, nine mannoses and three glucoses. Once assembled, the oligosaccharide is transferred from the lipid to nascent proteins by oligosaccharyltransferases. In the lumen of the endoplasmic reticulum, adds the first glucose residue from dolichyl phosphate glucose (Dol-P-Glc) onto the lipid-linked oligosaccharide intermediate Man(9)GlcNAc(2)-PP-Dol to produce Glc(1)Man(9)GlcNAc(2)-PP-Dol. Glc(1)Man(9)GlcNAc(2)-PP-Dol is a substrate for ALG8, the following enzyme in the biosynthetic pathway.</text>
</comment>
<dbReference type="Proteomes" id="UP000472270">
    <property type="component" value="Unassembled WGS sequence"/>
</dbReference>
<reference evidence="13" key="2">
    <citation type="submission" date="2025-09" db="UniProtKB">
        <authorList>
            <consortium name="Ensembl"/>
        </authorList>
    </citation>
    <scope>IDENTIFICATION</scope>
</reference>
<evidence type="ECO:0000256" key="6">
    <source>
        <dbReference type="ARBA" id="ARBA00022692"/>
    </source>
</evidence>
<keyword evidence="7 12" id="KW-0256">Endoplasmic reticulum</keyword>
<dbReference type="UniPathway" id="UPA00378"/>
<feature type="transmembrane region" description="Helical" evidence="12">
    <location>
        <begin position="122"/>
        <end position="141"/>
    </location>
</feature>
<dbReference type="PANTHER" id="PTHR12413:SF1">
    <property type="entry name" value="DOLICHYL PYROPHOSPHATE MAN9GLCNAC2 ALPHA-1,3-GLUCOSYLTRANSFERASE"/>
    <property type="match status" value="1"/>
</dbReference>
<evidence type="ECO:0000256" key="4">
    <source>
        <dbReference type="ARBA" id="ARBA00022676"/>
    </source>
</evidence>
<dbReference type="GO" id="GO:0005789">
    <property type="term" value="C:endoplasmic reticulum membrane"/>
    <property type="evidence" value="ECO:0007669"/>
    <property type="project" value="UniProtKB-SubCell"/>
</dbReference>
<evidence type="ECO:0000313" key="14">
    <source>
        <dbReference type="Proteomes" id="UP000472270"/>
    </source>
</evidence>
<comment type="subcellular location">
    <subcellularLocation>
        <location evidence="1 12">Endoplasmic reticulum membrane</location>
        <topology evidence="1 12">Multi-pass membrane protein</topology>
    </subcellularLocation>
</comment>
<evidence type="ECO:0000313" key="13">
    <source>
        <dbReference type="Ensembl" id="ENSSRHP00000081313.1"/>
    </source>
</evidence>
<name>A0A673LSJ5_9TELE</name>
<dbReference type="PANTHER" id="PTHR12413">
    <property type="entry name" value="DOLICHYL GLYCOSYLTRANSFERASE"/>
    <property type="match status" value="1"/>
</dbReference>
<keyword evidence="9 12" id="KW-0472">Membrane</keyword>
<feature type="transmembrane region" description="Helical" evidence="12">
    <location>
        <begin position="38"/>
        <end position="59"/>
    </location>
</feature>
<sequence length="157" mass="18361">MFYRPVCLVINEIPLIAIWFLLTSTFSMLPLLVKDGLLLPYVVTSLAFLFLSLYLLSALERSTEEELRLGLYRKHTQHWLPKLNLSRIIKWKFWFSLVAMAALSFMSVWLEPPAKLPDLFPVLVSVLSFLHFLGFIIYFNLVQLMEPQRKKSPKKTN</sequence>
<evidence type="ECO:0000256" key="3">
    <source>
        <dbReference type="ARBA" id="ARBA00008715"/>
    </source>
</evidence>
<organism evidence="13 14">
    <name type="scientific">Sinocyclocheilus rhinocerous</name>
    <dbReference type="NCBI Taxonomy" id="307959"/>
    <lineage>
        <taxon>Eukaryota</taxon>
        <taxon>Metazoa</taxon>
        <taxon>Chordata</taxon>
        <taxon>Craniata</taxon>
        <taxon>Vertebrata</taxon>
        <taxon>Euteleostomi</taxon>
        <taxon>Actinopterygii</taxon>
        <taxon>Neopterygii</taxon>
        <taxon>Teleostei</taxon>
        <taxon>Ostariophysi</taxon>
        <taxon>Cypriniformes</taxon>
        <taxon>Cyprinidae</taxon>
        <taxon>Cyprininae</taxon>
        <taxon>Sinocyclocheilus</taxon>
    </lineage>
</organism>
<dbReference type="AlphaFoldDB" id="A0A673LSJ5"/>
<evidence type="ECO:0000256" key="5">
    <source>
        <dbReference type="ARBA" id="ARBA00022679"/>
    </source>
</evidence>
<evidence type="ECO:0000256" key="2">
    <source>
        <dbReference type="ARBA" id="ARBA00004922"/>
    </source>
</evidence>
<proteinExistence type="inferred from homology"/>
<dbReference type="GO" id="GO:0042281">
    <property type="term" value="F:dolichyl pyrophosphate Man9GlcNAc2 alpha-1,3-glucosyltransferase activity"/>
    <property type="evidence" value="ECO:0007669"/>
    <property type="project" value="UniProtKB-EC"/>
</dbReference>
<protein>
    <recommendedName>
        <fullName evidence="12">Alpha-1,3-glucosyltransferase</fullName>
        <ecNumber evidence="12">2.4.1.-</ecNumber>
    </recommendedName>
</protein>
<evidence type="ECO:0000256" key="8">
    <source>
        <dbReference type="ARBA" id="ARBA00022989"/>
    </source>
</evidence>
<keyword evidence="14" id="KW-1185">Reference proteome</keyword>